<dbReference type="SMART" id="SM00091">
    <property type="entry name" value="PAS"/>
    <property type="match status" value="2"/>
</dbReference>
<evidence type="ECO:0000256" key="7">
    <source>
        <dbReference type="SAM" id="MobiDB-lite"/>
    </source>
</evidence>
<name>A0A812DLZ6_ACAPH</name>
<dbReference type="GO" id="GO:0005634">
    <property type="term" value="C:nucleus"/>
    <property type="evidence" value="ECO:0007669"/>
    <property type="project" value="UniProtKB-SubCell"/>
</dbReference>
<evidence type="ECO:0000256" key="5">
    <source>
        <dbReference type="ARBA" id="ARBA00023163"/>
    </source>
</evidence>
<dbReference type="Proteomes" id="UP000597762">
    <property type="component" value="Unassembled WGS sequence"/>
</dbReference>
<reference evidence="10" key="1">
    <citation type="submission" date="2021-01" db="EMBL/GenBank/DDBJ databases">
        <authorList>
            <person name="Li R."/>
            <person name="Bekaert M."/>
        </authorList>
    </citation>
    <scope>NUCLEOTIDE SEQUENCE</scope>
    <source>
        <strain evidence="10">Farmed</strain>
    </source>
</reference>
<evidence type="ECO:0000313" key="11">
    <source>
        <dbReference type="Proteomes" id="UP000597762"/>
    </source>
</evidence>
<dbReference type="CDD" id="cd19726">
    <property type="entry name" value="bHLH-PAS_cycle_like"/>
    <property type="match status" value="1"/>
</dbReference>
<dbReference type="GO" id="GO:0005667">
    <property type="term" value="C:transcription regulator complex"/>
    <property type="evidence" value="ECO:0007669"/>
    <property type="project" value="InterPro"/>
</dbReference>
<proteinExistence type="predicted"/>
<feature type="domain" description="BHLH" evidence="9">
    <location>
        <begin position="108"/>
        <end position="161"/>
    </location>
</feature>
<comment type="caution">
    <text evidence="10">The sequence shown here is derived from an EMBL/GenBank/DDBJ whole genome shotgun (WGS) entry which is preliminary data.</text>
</comment>
<dbReference type="PANTHER" id="PTHR23042">
    <property type="entry name" value="CIRCADIAN PROTEIN CLOCK/ARNT/BMAL/PAS"/>
    <property type="match status" value="1"/>
</dbReference>
<evidence type="ECO:0000313" key="10">
    <source>
        <dbReference type="EMBL" id="CAE1306180.1"/>
    </source>
</evidence>
<dbReference type="Pfam" id="PF14598">
    <property type="entry name" value="PAS_11"/>
    <property type="match status" value="1"/>
</dbReference>
<dbReference type="GO" id="GO:0003677">
    <property type="term" value="F:DNA binding"/>
    <property type="evidence" value="ECO:0007669"/>
    <property type="project" value="UniProtKB-KW"/>
</dbReference>
<dbReference type="GO" id="GO:0003700">
    <property type="term" value="F:DNA-binding transcription factor activity"/>
    <property type="evidence" value="ECO:0007669"/>
    <property type="project" value="InterPro"/>
</dbReference>
<feature type="region of interest" description="Disordered" evidence="7">
    <location>
        <begin position="85"/>
        <end position="106"/>
    </location>
</feature>
<evidence type="ECO:0000259" key="9">
    <source>
        <dbReference type="PROSITE" id="PS50888"/>
    </source>
</evidence>
<feature type="region of interest" description="Disordered" evidence="7">
    <location>
        <begin position="523"/>
        <end position="553"/>
    </location>
</feature>
<dbReference type="NCBIfam" id="TIGR00229">
    <property type="entry name" value="sensory_box"/>
    <property type="match status" value="1"/>
</dbReference>
<dbReference type="SUPFAM" id="SSF55785">
    <property type="entry name" value="PYP-like sensor domain (PAS domain)"/>
    <property type="match status" value="2"/>
</dbReference>
<feature type="domain" description="PAS" evidence="8">
    <location>
        <begin position="395"/>
        <end position="444"/>
    </location>
</feature>
<dbReference type="EMBL" id="CAHIKZ030003999">
    <property type="protein sequence ID" value="CAE1306180.1"/>
    <property type="molecule type" value="Genomic_DNA"/>
</dbReference>
<dbReference type="InterPro" id="IPR035965">
    <property type="entry name" value="PAS-like_dom_sf"/>
</dbReference>
<dbReference type="OrthoDB" id="71302at2759"/>
<dbReference type="PRINTS" id="PR00785">
    <property type="entry name" value="NCTRNSLOCATR"/>
</dbReference>
<dbReference type="InterPro" id="IPR000014">
    <property type="entry name" value="PAS"/>
</dbReference>
<dbReference type="InterPro" id="IPR001067">
    <property type="entry name" value="Nuc_translocat"/>
</dbReference>
<evidence type="ECO:0000256" key="1">
    <source>
        <dbReference type="ARBA" id="ARBA00004123"/>
    </source>
</evidence>
<evidence type="ECO:0000256" key="3">
    <source>
        <dbReference type="ARBA" id="ARBA00023015"/>
    </source>
</evidence>
<comment type="subcellular location">
    <subcellularLocation>
        <location evidence="1">Nucleus</location>
    </subcellularLocation>
</comment>
<dbReference type="CDD" id="cd00130">
    <property type="entry name" value="PAS"/>
    <property type="match status" value="2"/>
</dbReference>
<dbReference type="Gene3D" id="3.30.450.20">
    <property type="entry name" value="PAS domain"/>
    <property type="match status" value="2"/>
</dbReference>
<dbReference type="AlphaFoldDB" id="A0A812DLZ6"/>
<dbReference type="GO" id="GO:0005737">
    <property type="term" value="C:cytoplasm"/>
    <property type="evidence" value="ECO:0007669"/>
    <property type="project" value="InterPro"/>
</dbReference>
<dbReference type="Gene3D" id="4.10.280.10">
    <property type="entry name" value="Helix-loop-helix DNA-binding domain"/>
    <property type="match status" value="1"/>
</dbReference>
<evidence type="ECO:0000256" key="6">
    <source>
        <dbReference type="ARBA" id="ARBA00023242"/>
    </source>
</evidence>
<feature type="domain" description="PAS" evidence="8">
    <location>
        <begin position="180"/>
        <end position="244"/>
    </location>
</feature>
<dbReference type="InterPro" id="IPR036638">
    <property type="entry name" value="HLH_DNA-bd_sf"/>
</dbReference>
<keyword evidence="4" id="KW-0238">DNA-binding</keyword>
<keyword evidence="11" id="KW-1185">Reference proteome</keyword>
<dbReference type="InterPro" id="IPR013767">
    <property type="entry name" value="PAS_fold"/>
</dbReference>
<protein>
    <submittedName>
        <fullName evidence="10">ARNTL</fullName>
    </submittedName>
</protein>
<keyword evidence="6" id="KW-0539">Nucleus</keyword>
<evidence type="ECO:0000256" key="4">
    <source>
        <dbReference type="ARBA" id="ARBA00023125"/>
    </source>
</evidence>
<dbReference type="Pfam" id="PF00010">
    <property type="entry name" value="HLH"/>
    <property type="match status" value="1"/>
</dbReference>
<dbReference type="GO" id="GO:0046983">
    <property type="term" value="F:protein dimerization activity"/>
    <property type="evidence" value="ECO:0007669"/>
    <property type="project" value="InterPro"/>
</dbReference>
<dbReference type="InterPro" id="IPR011598">
    <property type="entry name" value="bHLH_dom"/>
</dbReference>
<evidence type="ECO:0000259" key="8">
    <source>
        <dbReference type="PROSITE" id="PS50112"/>
    </source>
</evidence>
<dbReference type="Pfam" id="PF00989">
    <property type="entry name" value="PAS"/>
    <property type="match status" value="1"/>
</dbReference>
<organism evidence="10 11">
    <name type="scientific">Acanthosepion pharaonis</name>
    <name type="common">Pharaoh cuttlefish</name>
    <name type="synonym">Sepia pharaonis</name>
    <dbReference type="NCBI Taxonomy" id="158019"/>
    <lineage>
        <taxon>Eukaryota</taxon>
        <taxon>Metazoa</taxon>
        <taxon>Spiralia</taxon>
        <taxon>Lophotrochozoa</taxon>
        <taxon>Mollusca</taxon>
        <taxon>Cephalopoda</taxon>
        <taxon>Coleoidea</taxon>
        <taxon>Decapodiformes</taxon>
        <taxon>Sepiida</taxon>
        <taxon>Sepiina</taxon>
        <taxon>Sepiidae</taxon>
        <taxon>Acanthosepion</taxon>
    </lineage>
</organism>
<sequence length="697" mass="77157">MSHQDVNFDGITTIQAHIDDSDPVGVSLFIDGRQMRKPSHPYPYQVTGNFQVPTLHSASSSLTTAAAAKGKWGAAMEQTRKRKGSLIDFESGDDDDEICSNTDDPKKYARQNHSEIEKRRRDKMNSYITELSSMIPMCNAMNRKLDKLTVLRMAVQHMKALRGANRTHTEVSQKPAFLSDEELKHLILEAADGFLFVVSCDRGKILYVSESVKRTLNFTQSDLIGQSLFDILHPRDIGKIKEQLSSSDLTPRERLIDAKTMLPVRTELPQKPTQLCSGARRSFFCRMKCGNKSSEIMPNTVKVEKDPDVDHSHKKRKSDRKNFCIIHCTGYLKSWPPTRMDIGGDEEQENDNELCNLSCLVAVGRTLPPFSPYNLPESGAIHMRPTEYVSRQSIDGKFTYIDHRATVILGYLPQELLGTSVYEYYHQDDISYMAEIHRKVLQTKDKIETHIFQFKAKDGTFLHLWSKCFSFRNPWTKEVEYIVTTNTVVPMPKVTSSNQAAESSETPMQVDINVENASSSKVEETSIIVQPPPPTQTSVTKSGSTIPGISVGTRAGAGRIGRQIAEEVLEMTSNRSTFTADSSSVPGPSAAQNKHTRTKTSAAETTSTGCNPSLSSSRTASLLTPHNGISVGIRDSEGSSHDSSLVDSVMNEHVINEMTNPGNSGDDEAAMAVIMSLLEADAGLGGPVDFSDLPWPL</sequence>
<dbReference type="PROSITE" id="PS50888">
    <property type="entry name" value="BHLH"/>
    <property type="match status" value="1"/>
</dbReference>
<feature type="region of interest" description="Disordered" evidence="7">
    <location>
        <begin position="575"/>
        <end position="621"/>
    </location>
</feature>
<keyword evidence="3" id="KW-0805">Transcription regulation</keyword>
<gene>
    <name evidence="10" type="ORF">SPHA_58460</name>
</gene>
<dbReference type="SUPFAM" id="SSF47459">
    <property type="entry name" value="HLH, helix-loop-helix DNA-binding domain"/>
    <property type="match status" value="1"/>
</dbReference>
<dbReference type="InterPro" id="IPR050933">
    <property type="entry name" value="Circadian_TF"/>
</dbReference>
<accession>A0A812DLZ6</accession>
<keyword evidence="2" id="KW-0677">Repeat</keyword>
<dbReference type="SMART" id="SM00353">
    <property type="entry name" value="HLH"/>
    <property type="match status" value="1"/>
</dbReference>
<evidence type="ECO:0000256" key="2">
    <source>
        <dbReference type="ARBA" id="ARBA00022737"/>
    </source>
</evidence>
<feature type="compositionally biased region" description="Polar residues" evidence="7">
    <location>
        <begin position="575"/>
        <end position="612"/>
    </location>
</feature>
<dbReference type="PROSITE" id="PS50112">
    <property type="entry name" value="PAS"/>
    <property type="match status" value="2"/>
</dbReference>
<keyword evidence="5" id="KW-0804">Transcription</keyword>